<dbReference type="PROSITE" id="PS00671">
    <property type="entry name" value="D_2_HYDROXYACID_DH_3"/>
    <property type="match status" value="1"/>
</dbReference>
<dbReference type="EMBL" id="DVHU01000077">
    <property type="protein sequence ID" value="HIR93448.1"/>
    <property type="molecule type" value="Genomic_DNA"/>
</dbReference>
<dbReference type="SUPFAM" id="SSF52283">
    <property type="entry name" value="Formate/glycerate dehydrogenase catalytic domain-like"/>
    <property type="match status" value="1"/>
</dbReference>
<dbReference type="InterPro" id="IPR036291">
    <property type="entry name" value="NAD(P)-bd_dom_sf"/>
</dbReference>
<dbReference type="Pfam" id="PF02826">
    <property type="entry name" value="2-Hacid_dh_C"/>
    <property type="match status" value="1"/>
</dbReference>
<dbReference type="Gene3D" id="3.40.50.720">
    <property type="entry name" value="NAD(P)-binding Rossmann-like Domain"/>
    <property type="match status" value="2"/>
</dbReference>
<dbReference type="PROSITE" id="PS00670">
    <property type="entry name" value="D_2_HYDROXYACID_DH_2"/>
    <property type="match status" value="1"/>
</dbReference>
<dbReference type="GO" id="GO:0051287">
    <property type="term" value="F:NAD binding"/>
    <property type="evidence" value="ECO:0007669"/>
    <property type="project" value="InterPro"/>
</dbReference>
<dbReference type="GO" id="GO:0016616">
    <property type="term" value="F:oxidoreductase activity, acting on the CH-OH group of donors, NAD or NADP as acceptor"/>
    <property type="evidence" value="ECO:0007669"/>
    <property type="project" value="InterPro"/>
</dbReference>
<evidence type="ECO:0000313" key="8">
    <source>
        <dbReference type="Proteomes" id="UP000886841"/>
    </source>
</evidence>
<dbReference type="PANTHER" id="PTHR43761">
    <property type="entry name" value="D-ISOMER SPECIFIC 2-HYDROXYACID DEHYDROGENASE FAMILY PROTEIN (AFU_ORTHOLOGUE AFUA_1G13630)"/>
    <property type="match status" value="1"/>
</dbReference>
<accession>A0A9D1JFZ1</accession>
<reference evidence="7" key="2">
    <citation type="journal article" date="2021" name="PeerJ">
        <title>Extensive microbial diversity within the chicken gut microbiome revealed by metagenomics and culture.</title>
        <authorList>
            <person name="Gilroy R."/>
            <person name="Ravi A."/>
            <person name="Getino M."/>
            <person name="Pursley I."/>
            <person name="Horton D.L."/>
            <person name="Alikhan N.F."/>
            <person name="Baker D."/>
            <person name="Gharbi K."/>
            <person name="Hall N."/>
            <person name="Watson M."/>
            <person name="Adriaenssens E.M."/>
            <person name="Foster-Nyarko E."/>
            <person name="Jarju S."/>
            <person name="Secka A."/>
            <person name="Antonio M."/>
            <person name="Oren A."/>
            <person name="Chaudhuri R.R."/>
            <person name="La Ragione R."/>
            <person name="Hildebrand F."/>
            <person name="Pallen M.J."/>
        </authorList>
    </citation>
    <scope>NUCLEOTIDE SEQUENCE</scope>
    <source>
        <strain evidence="7">ChiSxjej1B13-7041</strain>
    </source>
</reference>
<proteinExistence type="inferred from homology"/>
<comment type="similarity">
    <text evidence="1 4">Belongs to the D-isomer specific 2-hydroxyacid dehydrogenase family.</text>
</comment>
<dbReference type="Pfam" id="PF00389">
    <property type="entry name" value="2-Hacid_dh"/>
    <property type="match status" value="1"/>
</dbReference>
<dbReference type="InterPro" id="IPR029752">
    <property type="entry name" value="D-isomer_DH_CS1"/>
</dbReference>
<evidence type="ECO:0000259" key="5">
    <source>
        <dbReference type="Pfam" id="PF00389"/>
    </source>
</evidence>
<feature type="domain" description="D-isomer specific 2-hydroxyacid dehydrogenase NAD-binding" evidence="6">
    <location>
        <begin position="107"/>
        <end position="287"/>
    </location>
</feature>
<organism evidence="7 8">
    <name type="scientific">Candidatus Egerieimonas intestinavium</name>
    <dbReference type="NCBI Taxonomy" id="2840777"/>
    <lineage>
        <taxon>Bacteria</taxon>
        <taxon>Bacillati</taxon>
        <taxon>Bacillota</taxon>
        <taxon>Clostridia</taxon>
        <taxon>Lachnospirales</taxon>
        <taxon>Lachnospiraceae</taxon>
        <taxon>Lachnospiraceae incertae sedis</taxon>
        <taxon>Candidatus Egerieimonas</taxon>
    </lineage>
</organism>
<dbReference type="Proteomes" id="UP000886841">
    <property type="component" value="Unassembled WGS sequence"/>
</dbReference>
<dbReference type="InterPro" id="IPR029753">
    <property type="entry name" value="D-isomer_DH_CS"/>
</dbReference>
<keyword evidence="2 4" id="KW-0560">Oxidoreductase</keyword>
<dbReference type="CDD" id="cd12162">
    <property type="entry name" value="2-Hacid_dh_4"/>
    <property type="match status" value="1"/>
</dbReference>
<dbReference type="InterPro" id="IPR006140">
    <property type="entry name" value="D-isomer_DH_NAD-bd"/>
</dbReference>
<dbReference type="InterPro" id="IPR050418">
    <property type="entry name" value="D-iso_2-hydroxyacid_DH_PdxB"/>
</dbReference>
<dbReference type="SUPFAM" id="SSF51735">
    <property type="entry name" value="NAD(P)-binding Rossmann-fold domains"/>
    <property type="match status" value="1"/>
</dbReference>
<evidence type="ECO:0000256" key="2">
    <source>
        <dbReference type="ARBA" id="ARBA00023002"/>
    </source>
</evidence>
<gene>
    <name evidence="7" type="ORF">IAB98_08540</name>
</gene>
<feature type="domain" description="D-isomer specific 2-hydroxyacid dehydrogenase catalytic" evidence="5">
    <location>
        <begin position="21"/>
        <end position="318"/>
    </location>
</feature>
<dbReference type="InterPro" id="IPR006139">
    <property type="entry name" value="D-isomer_2_OHA_DH_cat_dom"/>
</dbReference>
<dbReference type="FunFam" id="3.40.50.720:FF:000203">
    <property type="entry name" value="D-3-phosphoglycerate dehydrogenase (SerA)"/>
    <property type="match status" value="1"/>
</dbReference>
<name>A0A9D1JFZ1_9FIRM</name>
<evidence type="ECO:0000256" key="4">
    <source>
        <dbReference type="RuleBase" id="RU003719"/>
    </source>
</evidence>
<comment type="caution">
    <text evidence="7">The sequence shown here is derived from an EMBL/GenBank/DDBJ whole genome shotgun (WGS) entry which is preliminary data.</text>
</comment>
<evidence type="ECO:0000256" key="3">
    <source>
        <dbReference type="ARBA" id="ARBA00023027"/>
    </source>
</evidence>
<evidence type="ECO:0000259" key="6">
    <source>
        <dbReference type="Pfam" id="PF02826"/>
    </source>
</evidence>
<protein>
    <submittedName>
        <fullName evidence="7">D-2-hydroxyacid dehydrogenase</fullName>
    </submittedName>
</protein>
<evidence type="ECO:0000256" key="1">
    <source>
        <dbReference type="ARBA" id="ARBA00005854"/>
    </source>
</evidence>
<dbReference type="PROSITE" id="PS00065">
    <property type="entry name" value="D_2_HYDROXYACID_DH_1"/>
    <property type="match status" value="1"/>
</dbReference>
<reference evidence="7" key="1">
    <citation type="submission" date="2020-10" db="EMBL/GenBank/DDBJ databases">
        <authorList>
            <person name="Gilroy R."/>
        </authorList>
    </citation>
    <scope>NUCLEOTIDE SEQUENCE</scope>
    <source>
        <strain evidence="7">ChiSxjej1B13-7041</strain>
    </source>
</reference>
<evidence type="ECO:0000313" key="7">
    <source>
        <dbReference type="EMBL" id="HIR93448.1"/>
    </source>
</evidence>
<dbReference type="PANTHER" id="PTHR43761:SF1">
    <property type="entry name" value="D-ISOMER SPECIFIC 2-HYDROXYACID DEHYDROGENASE CATALYTIC DOMAIN-CONTAINING PROTEIN-RELATED"/>
    <property type="match status" value="1"/>
</dbReference>
<dbReference type="AlphaFoldDB" id="A0A9D1JFZ1"/>
<sequence length="319" mass="34799">MEIVILDGYTENPGDLSWEGFEKLGRLKVYDRTDPADVIKRIGKAEAVITNKTPITAATLEACPQIKYIGVLATGYNVVDVAAAKVRGIPVTNIPTYGTDAVGQFAIALLLEICHHIGYHSEAVHKGKWENNKDWCFWDYPLIELAGKTMGIIGFGRIGRTTGRIAQALGMKVLAYDEYPNPSFENESCKYTDLDTLLAQSDVIALHCPLFPSTEGIINKATIAKMKDGVIIINNSRGPLIVEEDLAQALINRKVYAAGLDVVSTEPILGNNPLLNAPNCLITPHISWASRESRQRLMDIAVSNLQAFLVGSPVNVVNP</sequence>
<keyword evidence="3" id="KW-0520">NAD</keyword>